<evidence type="ECO:0000313" key="4">
    <source>
        <dbReference type="Proteomes" id="UP001044222"/>
    </source>
</evidence>
<dbReference type="Proteomes" id="UP001044222">
    <property type="component" value="Chromosome 13"/>
</dbReference>
<feature type="signal peptide" evidence="2">
    <location>
        <begin position="1"/>
        <end position="24"/>
    </location>
</feature>
<keyword evidence="2" id="KW-0732">Signal</keyword>
<name>A0A9D3LXV9_ANGAN</name>
<evidence type="ECO:0000256" key="2">
    <source>
        <dbReference type="SAM" id="SignalP"/>
    </source>
</evidence>
<dbReference type="InterPro" id="IPR031500">
    <property type="entry name" value="SNORC"/>
</dbReference>
<evidence type="ECO:0008006" key="5">
    <source>
        <dbReference type="Google" id="ProtNLM"/>
    </source>
</evidence>
<feature type="transmembrane region" description="Helical" evidence="1">
    <location>
        <begin position="88"/>
        <end position="111"/>
    </location>
</feature>
<dbReference type="AlphaFoldDB" id="A0A9D3LXV9"/>
<dbReference type="Pfam" id="PF15756">
    <property type="entry name" value="DUF4690"/>
    <property type="match status" value="1"/>
</dbReference>
<reference evidence="3" key="1">
    <citation type="submission" date="2021-01" db="EMBL/GenBank/DDBJ databases">
        <title>A chromosome-scale assembly of European eel, Anguilla anguilla.</title>
        <authorList>
            <person name="Henkel C."/>
            <person name="Jong-Raadsen S.A."/>
            <person name="Dufour S."/>
            <person name="Weltzien F.-A."/>
            <person name="Palstra A.P."/>
            <person name="Pelster B."/>
            <person name="Spaink H.P."/>
            <person name="Van Den Thillart G.E."/>
            <person name="Jansen H."/>
            <person name="Zahm M."/>
            <person name="Klopp C."/>
            <person name="Cedric C."/>
            <person name="Louis A."/>
            <person name="Berthelot C."/>
            <person name="Parey E."/>
            <person name="Roest Crollius H."/>
            <person name="Montfort J."/>
            <person name="Robinson-Rechavi M."/>
            <person name="Bucao C."/>
            <person name="Bouchez O."/>
            <person name="Gislard M."/>
            <person name="Lluch J."/>
            <person name="Milhes M."/>
            <person name="Lampietro C."/>
            <person name="Lopez Roques C."/>
            <person name="Donnadieu C."/>
            <person name="Braasch I."/>
            <person name="Desvignes T."/>
            <person name="Postlethwait J."/>
            <person name="Bobe J."/>
            <person name="Guiguen Y."/>
            <person name="Dirks R."/>
        </authorList>
    </citation>
    <scope>NUCLEOTIDE SEQUENCE</scope>
    <source>
        <strain evidence="3">Tag_6206</strain>
        <tissue evidence="3">Liver</tissue>
    </source>
</reference>
<keyword evidence="1" id="KW-0472">Membrane</keyword>
<protein>
    <recommendedName>
        <fullName evidence="5">Secondary ossification center associated regulator of chondrocyte maturation</fullName>
    </recommendedName>
</protein>
<dbReference type="PANTHER" id="PTHR28453">
    <property type="entry name" value="PROTEIN SNORC"/>
    <property type="match status" value="1"/>
</dbReference>
<evidence type="ECO:0000313" key="3">
    <source>
        <dbReference type="EMBL" id="KAG5837145.1"/>
    </source>
</evidence>
<keyword evidence="1" id="KW-1133">Transmembrane helix</keyword>
<comment type="caution">
    <text evidence="3">The sequence shown here is derived from an EMBL/GenBank/DDBJ whole genome shotgun (WGS) entry which is preliminary data.</text>
</comment>
<organism evidence="3 4">
    <name type="scientific">Anguilla anguilla</name>
    <name type="common">European freshwater eel</name>
    <name type="synonym">Muraena anguilla</name>
    <dbReference type="NCBI Taxonomy" id="7936"/>
    <lineage>
        <taxon>Eukaryota</taxon>
        <taxon>Metazoa</taxon>
        <taxon>Chordata</taxon>
        <taxon>Craniata</taxon>
        <taxon>Vertebrata</taxon>
        <taxon>Euteleostomi</taxon>
        <taxon>Actinopterygii</taxon>
        <taxon>Neopterygii</taxon>
        <taxon>Teleostei</taxon>
        <taxon>Anguilliformes</taxon>
        <taxon>Anguillidae</taxon>
        <taxon>Anguilla</taxon>
    </lineage>
</organism>
<dbReference type="GO" id="GO:0051216">
    <property type="term" value="P:cartilage development"/>
    <property type="evidence" value="ECO:0007669"/>
    <property type="project" value="InterPro"/>
</dbReference>
<proteinExistence type="predicted"/>
<dbReference type="PANTHER" id="PTHR28453:SF1">
    <property type="entry name" value="PROTEIN SNORC"/>
    <property type="match status" value="1"/>
</dbReference>
<gene>
    <name evidence="3" type="ORF">ANANG_G00236180</name>
</gene>
<dbReference type="OrthoDB" id="8941387at2759"/>
<feature type="chain" id="PRO_5038701769" description="Secondary ossification center associated regulator of chondrocyte maturation" evidence="2">
    <location>
        <begin position="25"/>
        <end position="117"/>
    </location>
</feature>
<dbReference type="EMBL" id="JAFIRN010000013">
    <property type="protein sequence ID" value="KAG5837145.1"/>
    <property type="molecule type" value="Genomic_DNA"/>
</dbReference>
<sequence>MAHCSIHSLFMVTLLGVCLTAARTETVADLSPTTQSESLETSSGGGAYDLTTKDPFHDLTENAFTLEYEDTTHSEPIDGEDGVLGPGAIAAIVIAVILGASVLIALIVITLKKFTTA</sequence>
<keyword evidence="1" id="KW-0812">Transmembrane</keyword>
<accession>A0A9D3LXV9</accession>
<dbReference type="OMA" id="NQDTMSG"/>
<keyword evidence="4" id="KW-1185">Reference proteome</keyword>
<evidence type="ECO:0000256" key="1">
    <source>
        <dbReference type="SAM" id="Phobius"/>
    </source>
</evidence>